<accession>A0A5B2WQC5</accession>
<organism evidence="5 6">
    <name type="scientific">Solihabitans fulvus</name>
    <dbReference type="NCBI Taxonomy" id="1892852"/>
    <lineage>
        <taxon>Bacteria</taxon>
        <taxon>Bacillati</taxon>
        <taxon>Actinomycetota</taxon>
        <taxon>Actinomycetes</taxon>
        <taxon>Pseudonocardiales</taxon>
        <taxon>Pseudonocardiaceae</taxon>
        <taxon>Solihabitans</taxon>
    </lineage>
</organism>
<feature type="domain" description="HTH hxlR-type" evidence="4">
    <location>
        <begin position="20"/>
        <end position="118"/>
    </location>
</feature>
<evidence type="ECO:0000259" key="4">
    <source>
        <dbReference type="PROSITE" id="PS51118"/>
    </source>
</evidence>
<dbReference type="PROSITE" id="PS51118">
    <property type="entry name" value="HTH_HXLR"/>
    <property type="match status" value="1"/>
</dbReference>
<dbReference type="AlphaFoldDB" id="A0A5B2WQC5"/>
<dbReference type="Pfam" id="PF01638">
    <property type="entry name" value="HxlR"/>
    <property type="match status" value="1"/>
</dbReference>
<evidence type="ECO:0000256" key="1">
    <source>
        <dbReference type="ARBA" id="ARBA00023015"/>
    </source>
</evidence>
<dbReference type="InterPro" id="IPR002577">
    <property type="entry name" value="HTH_HxlR"/>
</dbReference>
<dbReference type="InterPro" id="IPR036388">
    <property type="entry name" value="WH-like_DNA-bd_sf"/>
</dbReference>
<evidence type="ECO:0000313" key="6">
    <source>
        <dbReference type="Proteomes" id="UP000323454"/>
    </source>
</evidence>
<dbReference type="OrthoDB" id="370168at2"/>
<evidence type="ECO:0000313" key="5">
    <source>
        <dbReference type="EMBL" id="KAA2252980.1"/>
    </source>
</evidence>
<protein>
    <submittedName>
        <fullName evidence="5">Helix-turn-helix transcriptional regulator</fullName>
    </submittedName>
</protein>
<dbReference type="EMBL" id="VUOB01000070">
    <property type="protein sequence ID" value="KAA2252980.1"/>
    <property type="molecule type" value="Genomic_DNA"/>
</dbReference>
<sequence length="132" mass="15180">MRKTALIPASVTRGEPQQRCLARDVFDRIGDKWSVEVIYNLTEGTRRFTELRREIDGISQRMLTVTLRALERDGIVRRTVFPVVPPRVEYELTPLGETLRSLIGALVDWSTEHTADVDAARLDYDRRVPETL</sequence>
<keyword evidence="3" id="KW-0804">Transcription</keyword>
<evidence type="ECO:0000256" key="3">
    <source>
        <dbReference type="ARBA" id="ARBA00023163"/>
    </source>
</evidence>
<name>A0A5B2WQC5_9PSEU</name>
<dbReference type="PANTHER" id="PTHR33204:SF39">
    <property type="entry name" value="TRANSCRIPTIONAL REGULATORY PROTEIN"/>
    <property type="match status" value="1"/>
</dbReference>
<dbReference type="GO" id="GO:0003677">
    <property type="term" value="F:DNA binding"/>
    <property type="evidence" value="ECO:0007669"/>
    <property type="project" value="UniProtKB-KW"/>
</dbReference>
<dbReference type="Gene3D" id="1.10.10.10">
    <property type="entry name" value="Winged helix-like DNA-binding domain superfamily/Winged helix DNA-binding domain"/>
    <property type="match status" value="1"/>
</dbReference>
<dbReference type="Proteomes" id="UP000323454">
    <property type="component" value="Unassembled WGS sequence"/>
</dbReference>
<evidence type="ECO:0000256" key="2">
    <source>
        <dbReference type="ARBA" id="ARBA00023125"/>
    </source>
</evidence>
<dbReference type="SUPFAM" id="SSF46785">
    <property type="entry name" value="Winged helix' DNA-binding domain"/>
    <property type="match status" value="1"/>
</dbReference>
<reference evidence="5 6" key="2">
    <citation type="submission" date="2019-09" db="EMBL/GenBank/DDBJ databases">
        <authorList>
            <person name="Jin C."/>
        </authorList>
    </citation>
    <scope>NUCLEOTIDE SEQUENCE [LARGE SCALE GENOMIC DNA]</scope>
    <source>
        <strain evidence="5 6">AN110305</strain>
    </source>
</reference>
<keyword evidence="6" id="KW-1185">Reference proteome</keyword>
<gene>
    <name evidence="5" type="ORF">F0L68_33830</name>
</gene>
<comment type="caution">
    <text evidence="5">The sequence shown here is derived from an EMBL/GenBank/DDBJ whole genome shotgun (WGS) entry which is preliminary data.</text>
</comment>
<dbReference type="PANTHER" id="PTHR33204">
    <property type="entry name" value="TRANSCRIPTIONAL REGULATOR, MARR FAMILY"/>
    <property type="match status" value="1"/>
</dbReference>
<proteinExistence type="predicted"/>
<keyword evidence="2" id="KW-0238">DNA-binding</keyword>
<dbReference type="InterPro" id="IPR036390">
    <property type="entry name" value="WH_DNA-bd_sf"/>
</dbReference>
<reference evidence="5 6" key="1">
    <citation type="submission" date="2019-09" db="EMBL/GenBank/DDBJ databases">
        <title>Goodfellowia gen. nov., a new genus of the Pseudonocardineae related to Actinoalloteichus, containing Goodfellowia coeruleoviolacea gen. nov., comb. nov. gen. nov., comb. nov.</title>
        <authorList>
            <person name="Labeda D."/>
        </authorList>
    </citation>
    <scope>NUCLEOTIDE SEQUENCE [LARGE SCALE GENOMIC DNA]</scope>
    <source>
        <strain evidence="5 6">AN110305</strain>
    </source>
</reference>
<keyword evidence="1" id="KW-0805">Transcription regulation</keyword>